<dbReference type="InterPro" id="IPR016032">
    <property type="entry name" value="Sig_transdc_resp-reg_C-effctor"/>
</dbReference>
<comment type="caution">
    <text evidence="5">The sequence shown here is derived from an EMBL/GenBank/DDBJ whole genome shotgun (WGS) entry which is preliminary data.</text>
</comment>
<evidence type="ECO:0000256" key="1">
    <source>
        <dbReference type="ARBA" id="ARBA00023015"/>
    </source>
</evidence>
<gene>
    <name evidence="5" type="ORF">KFL01_29780</name>
</gene>
<dbReference type="InterPro" id="IPR000792">
    <property type="entry name" value="Tscrpt_reg_LuxR_C"/>
</dbReference>
<sequence length="216" mass="23965">MSFWPWQDSYVNALVMTDQLDRAEEFLEAFEAVPREREIPSDQARLAWARGRLLAAQGDPDAARERFEDALGRLRGLNRPYLRARISFAFGQSMRRAGKRRLASSVLRTARDLYDTLGAGTYVERCDRELKATGLDPGAVPDPSDPVLAALGGPQVQLTAQEQAVAELVAGGATNKETARALFLAEKTVQYHLTRIYGKLGVRSRSELAARYRDPG</sequence>
<protein>
    <recommendedName>
        <fullName evidence="4">HTH luxR-type domain-containing protein</fullName>
    </recommendedName>
</protein>
<dbReference type="SUPFAM" id="SSF48452">
    <property type="entry name" value="TPR-like"/>
    <property type="match status" value="1"/>
</dbReference>
<dbReference type="PANTHER" id="PTHR44688">
    <property type="entry name" value="DNA-BINDING TRANSCRIPTIONAL ACTIVATOR DEVR_DOSR"/>
    <property type="match status" value="1"/>
</dbReference>
<dbReference type="SMART" id="SM00421">
    <property type="entry name" value="HTH_LUXR"/>
    <property type="match status" value="1"/>
</dbReference>
<evidence type="ECO:0000256" key="3">
    <source>
        <dbReference type="ARBA" id="ARBA00023163"/>
    </source>
</evidence>
<dbReference type="PRINTS" id="PR00038">
    <property type="entry name" value="HTHLUXR"/>
</dbReference>
<dbReference type="EMBL" id="BJZR01000153">
    <property type="protein sequence ID" value="GEO93672.1"/>
    <property type="molecule type" value="Genomic_DNA"/>
</dbReference>
<evidence type="ECO:0000259" key="4">
    <source>
        <dbReference type="PROSITE" id="PS50043"/>
    </source>
</evidence>
<dbReference type="Gene3D" id="1.10.10.10">
    <property type="entry name" value="Winged helix-like DNA-binding domain superfamily/Winged helix DNA-binding domain"/>
    <property type="match status" value="1"/>
</dbReference>
<keyword evidence="1" id="KW-0805">Transcription regulation</keyword>
<dbReference type="RefSeq" id="WP_261340414.1">
    <property type="nucleotide sequence ID" value="NZ_BJZR01000153.1"/>
</dbReference>
<dbReference type="PANTHER" id="PTHR44688:SF16">
    <property type="entry name" value="DNA-BINDING TRANSCRIPTIONAL ACTIVATOR DEVR_DOSR"/>
    <property type="match status" value="1"/>
</dbReference>
<dbReference type="Gene3D" id="1.25.40.10">
    <property type="entry name" value="Tetratricopeptide repeat domain"/>
    <property type="match status" value="1"/>
</dbReference>
<evidence type="ECO:0000313" key="5">
    <source>
        <dbReference type="EMBL" id="GEO93672.1"/>
    </source>
</evidence>
<accession>A0ABQ0X864</accession>
<evidence type="ECO:0000256" key="2">
    <source>
        <dbReference type="ARBA" id="ARBA00023125"/>
    </source>
</evidence>
<evidence type="ECO:0000313" key="6">
    <source>
        <dbReference type="Proteomes" id="UP000321155"/>
    </source>
</evidence>
<dbReference type="Proteomes" id="UP000321155">
    <property type="component" value="Unassembled WGS sequence"/>
</dbReference>
<keyword evidence="2" id="KW-0238">DNA-binding</keyword>
<dbReference type="InterPro" id="IPR011990">
    <property type="entry name" value="TPR-like_helical_dom_sf"/>
</dbReference>
<dbReference type="PROSITE" id="PS50043">
    <property type="entry name" value="HTH_LUXR_2"/>
    <property type="match status" value="1"/>
</dbReference>
<dbReference type="Pfam" id="PF00196">
    <property type="entry name" value="GerE"/>
    <property type="match status" value="1"/>
</dbReference>
<dbReference type="SUPFAM" id="SSF46894">
    <property type="entry name" value="C-terminal effector domain of the bipartite response regulators"/>
    <property type="match status" value="1"/>
</dbReference>
<organism evidence="5 6">
    <name type="scientific">Kocuria flava</name>
    <dbReference type="NCBI Taxonomy" id="446860"/>
    <lineage>
        <taxon>Bacteria</taxon>
        <taxon>Bacillati</taxon>
        <taxon>Actinomycetota</taxon>
        <taxon>Actinomycetes</taxon>
        <taxon>Micrococcales</taxon>
        <taxon>Micrococcaceae</taxon>
        <taxon>Kocuria</taxon>
    </lineage>
</organism>
<keyword evidence="3" id="KW-0804">Transcription</keyword>
<reference evidence="5 6" key="1">
    <citation type="submission" date="2019-07" db="EMBL/GenBank/DDBJ databases">
        <title>Whole genome shotgun sequence of Kocuria flava NBRC 107626.</title>
        <authorList>
            <person name="Hosoyama A."/>
            <person name="Uohara A."/>
            <person name="Ohji S."/>
            <person name="Ichikawa N."/>
        </authorList>
    </citation>
    <scope>NUCLEOTIDE SEQUENCE [LARGE SCALE GENOMIC DNA]</scope>
    <source>
        <strain evidence="5 6">NBRC 107626</strain>
    </source>
</reference>
<dbReference type="InterPro" id="IPR036388">
    <property type="entry name" value="WH-like_DNA-bd_sf"/>
</dbReference>
<keyword evidence="6" id="KW-1185">Reference proteome</keyword>
<feature type="domain" description="HTH luxR-type" evidence="4">
    <location>
        <begin position="151"/>
        <end position="216"/>
    </location>
</feature>
<proteinExistence type="predicted"/>
<name>A0ABQ0X864_9MICC</name>
<dbReference type="CDD" id="cd06170">
    <property type="entry name" value="LuxR_C_like"/>
    <property type="match status" value="1"/>
</dbReference>